<dbReference type="EMBL" id="VNJJ01000006">
    <property type="protein sequence ID" value="TVX99750.1"/>
    <property type="molecule type" value="Genomic_DNA"/>
</dbReference>
<gene>
    <name evidence="2" type="ORF">FPZ45_12415</name>
</gene>
<keyword evidence="3" id="KW-1185">Reference proteome</keyword>
<keyword evidence="1" id="KW-0732">Signal</keyword>
<comment type="caution">
    <text evidence="2">The sequence shown here is derived from an EMBL/GenBank/DDBJ whole genome shotgun (WGS) entry which is preliminary data.</text>
</comment>
<accession>A0A559JIP8</accession>
<dbReference type="AlphaFoldDB" id="A0A559JIP8"/>
<feature type="chain" id="PRO_5022151764" evidence="1">
    <location>
        <begin position="27"/>
        <end position="581"/>
    </location>
</feature>
<dbReference type="Proteomes" id="UP000316330">
    <property type="component" value="Unassembled WGS sequence"/>
</dbReference>
<dbReference type="OrthoDB" id="2545931at2"/>
<proteinExistence type="predicted"/>
<evidence type="ECO:0000313" key="2">
    <source>
        <dbReference type="EMBL" id="TVX99750.1"/>
    </source>
</evidence>
<evidence type="ECO:0000313" key="3">
    <source>
        <dbReference type="Proteomes" id="UP000316330"/>
    </source>
</evidence>
<name>A0A559JIP8_9BACL</name>
<sequence length="581" mass="63436">MHTKWTKTVAAVLLTASMTVTPLAGAAFAGQASTAQSQAAQTAQSAYKKLTGTVSAQLIGAFMERSSDSTIVGAVVRLKNETSKITRVPDYELRMTTKDGVSYTLAPSAANSRAIQPKGQVELVYTLAVKRTNTFELSKLTWVEVDEYVYPRKETTRLSMDLSGKVWKNGEPGSGTFGKIQWGQTFQNELLSPTIAYTSAGVYQQVKAQGNVTIVTVKATNTGKETAYIPDFAISGSDGKKLYAGEKADNKSEVLGAGESRNLIFAIPTPPSVKLSELVVTKPARYQAPDGSELVRHVGYMSIGLPTTTGFSLASLGNYEFGKPIALDPSNELVDKDVQISLVELHLHDNQGDGYKTAIAKFKLQNTGKQAAVLPAFQAELTNGEGYTYIGDRQNVSTQRLMPGLSHVVSYAFNVPKTEEEGRFALRLLEGSTIDAPYSTPFAQLGVAVQNEAEDSQIWNLYPFQVEMKYWWLGAVGDTVPFISYTYKLTLDLDIKRTDDIVVDAGFSKLKIDIADSFGVVLGSETFSFVGPNRLISGKQTLRFDNLRTEQYQYPLTVNIYEVIDTPSGESARLIQTLQQK</sequence>
<reference evidence="2 3" key="1">
    <citation type="submission" date="2019-07" db="EMBL/GenBank/DDBJ databases">
        <authorList>
            <person name="Kim J."/>
        </authorList>
    </citation>
    <scope>NUCLEOTIDE SEQUENCE [LARGE SCALE GENOMIC DNA]</scope>
    <source>
        <strain evidence="2 3">G13</strain>
    </source>
</reference>
<organism evidence="2 3">
    <name type="scientific">Cohnella terricola</name>
    <dbReference type="NCBI Taxonomy" id="1289167"/>
    <lineage>
        <taxon>Bacteria</taxon>
        <taxon>Bacillati</taxon>
        <taxon>Bacillota</taxon>
        <taxon>Bacilli</taxon>
        <taxon>Bacillales</taxon>
        <taxon>Paenibacillaceae</taxon>
        <taxon>Cohnella</taxon>
    </lineage>
</organism>
<evidence type="ECO:0000256" key="1">
    <source>
        <dbReference type="SAM" id="SignalP"/>
    </source>
</evidence>
<feature type="signal peptide" evidence="1">
    <location>
        <begin position="1"/>
        <end position="26"/>
    </location>
</feature>
<protein>
    <submittedName>
        <fullName evidence="2">DUF4352 domain-containing protein</fullName>
    </submittedName>
</protein>
<dbReference type="RefSeq" id="WP_144701898.1">
    <property type="nucleotide sequence ID" value="NZ_VNJJ01000006.1"/>
</dbReference>